<evidence type="ECO:0000259" key="5">
    <source>
        <dbReference type="PROSITE" id="PS01124"/>
    </source>
</evidence>
<protein>
    <submittedName>
        <fullName evidence="6">AraC family transcriptional regulator</fullName>
    </submittedName>
</protein>
<evidence type="ECO:0000313" key="6">
    <source>
        <dbReference type="EMBL" id="MFC3892814.1"/>
    </source>
</evidence>
<feature type="region of interest" description="Disordered" evidence="4">
    <location>
        <begin position="336"/>
        <end position="361"/>
    </location>
</feature>
<evidence type="ECO:0000256" key="4">
    <source>
        <dbReference type="SAM" id="MobiDB-lite"/>
    </source>
</evidence>
<gene>
    <name evidence="6" type="ORF">ACFOWZ_15155</name>
</gene>
<sequence length="361" mass="38985">MSPDGHRGRGVALSGQPFAFRRGTAGMRAMIEVGAEHGVDVRKMLRGTGISPEMLHGGAVVNGTQELAVAANLVTESGAESGVGLAVGERLSLRAYGVWGFALLTCPTVRSAVEFGLHYLPLTYAVTALGLCVCEDEAHLVVEEPDSPPALRTFLVEREIAVTAGILRAILDGSPPSMRVELRLPRPSLDYETVLDAPVRFDAPHNAIVTNTAVLDLPLPQADPLTKTACERACHTLLLERSSPGITQRVRTIIDEGVTDASLVAARLHLSDRTLRRHLAAEGSSFRSLVEETRRAKAVELMNLHHLSVEQAALRLGYADAATFIRAFRRWTGTTPGAASGFRRQGNGTRRVDRRSSRHQD</sequence>
<keyword evidence="1" id="KW-0805">Transcription regulation</keyword>
<dbReference type="PANTHER" id="PTHR47894">
    <property type="entry name" value="HTH-TYPE TRANSCRIPTIONAL REGULATOR GADX"/>
    <property type="match status" value="1"/>
</dbReference>
<evidence type="ECO:0000313" key="7">
    <source>
        <dbReference type="Proteomes" id="UP001595690"/>
    </source>
</evidence>
<keyword evidence="3" id="KW-0804">Transcription</keyword>
<dbReference type="Pfam" id="PF12625">
    <property type="entry name" value="Arabinose_bd"/>
    <property type="match status" value="1"/>
</dbReference>
<reference evidence="7" key="1">
    <citation type="journal article" date="2019" name="Int. J. Syst. Evol. Microbiol.">
        <title>The Global Catalogue of Microorganisms (GCM) 10K type strain sequencing project: providing services to taxonomists for standard genome sequencing and annotation.</title>
        <authorList>
            <consortium name="The Broad Institute Genomics Platform"/>
            <consortium name="The Broad Institute Genome Sequencing Center for Infectious Disease"/>
            <person name="Wu L."/>
            <person name="Ma J."/>
        </authorList>
    </citation>
    <scope>NUCLEOTIDE SEQUENCE [LARGE SCALE GENOMIC DNA]</scope>
    <source>
        <strain evidence="7">CGMCC 4.7405</strain>
    </source>
</reference>
<keyword evidence="7" id="KW-1185">Reference proteome</keyword>
<dbReference type="Proteomes" id="UP001595690">
    <property type="component" value="Unassembled WGS sequence"/>
</dbReference>
<dbReference type="Gene3D" id="1.10.10.60">
    <property type="entry name" value="Homeodomain-like"/>
    <property type="match status" value="1"/>
</dbReference>
<dbReference type="SUPFAM" id="SSF46689">
    <property type="entry name" value="Homeodomain-like"/>
    <property type="match status" value="1"/>
</dbReference>
<feature type="compositionally biased region" description="Basic and acidic residues" evidence="4">
    <location>
        <begin position="350"/>
        <end position="361"/>
    </location>
</feature>
<keyword evidence="2" id="KW-0238">DNA-binding</keyword>
<feature type="domain" description="HTH araC/xylS-type" evidence="5">
    <location>
        <begin position="244"/>
        <end position="336"/>
    </location>
</feature>
<dbReference type="InterPro" id="IPR032687">
    <property type="entry name" value="AraC-type_N"/>
</dbReference>
<evidence type="ECO:0000256" key="3">
    <source>
        <dbReference type="ARBA" id="ARBA00023163"/>
    </source>
</evidence>
<dbReference type="PROSITE" id="PS01124">
    <property type="entry name" value="HTH_ARAC_FAMILY_2"/>
    <property type="match status" value="1"/>
</dbReference>
<dbReference type="SMART" id="SM00342">
    <property type="entry name" value="HTH_ARAC"/>
    <property type="match status" value="1"/>
</dbReference>
<dbReference type="Pfam" id="PF12833">
    <property type="entry name" value="HTH_18"/>
    <property type="match status" value="1"/>
</dbReference>
<dbReference type="InterPro" id="IPR018060">
    <property type="entry name" value="HTH_AraC"/>
</dbReference>
<accession>A0ABV8BUL0</accession>
<proteinExistence type="predicted"/>
<dbReference type="EMBL" id="JBHRZI010000012">
    <property type="protein sequence ID" value="MFC3892814.1"/>
    <property type="molecule type" value="Genomic_DNA"/>
</dbReference>
<evidence type="ECO:0000256" key="1">
    <source>
        <dbReference type="ARBA" id="ARBA00023015"/>
    </source>
</evidence>
<dbReference type="RefSeq" id="WP_382372806.1">
    <property type="nucleotide sequence ID" value="NZ_JBHRZI010000012.1"/>
</dbReference>
<dbReference type="PANTHER" id="PTHR47894:SF1">
    <property type="entry name" value="HTH-TYPE TRANSCRIPTIONAL REGULATOR VQSM"/>
    <property type="match status" value="1"/>
</dbReference>
<name>A0ABV8BUL0_9PSEU</name>
<organism evidence="6 7">
    <name type="scientific">Lentzea rhizosphaerae</name>
    <dbReference type="NCBI Taxonomy" id="2041025"/>
    <lineage>
        <taxon>Bacteria</taxon>
        <taxon>Bacillati</taxon>
        <taxon>Actinomycetota</taxon>
        <taxon>Actinomycetes</taxon>
        <taxon>Pseudonocardiales</taxon>
        <taxon>Pseudonocardiaceae</taxon>
        <taxon>Lentzea</taxon>
    </lineage>
</organism>
<evidence type="ECO:0000256" key="2">
    <source>
        <dbReference type="ARBA" id="ARBA00023125"/>
    </source>
</evidence>
<dbReference type="InterPro" id="IPR009057">
    <property type="entry name" value="Homeodomain-like_sf"/>
</dbReference>
<comment type="caution">
    <text evidence="6">The sequence shown here is derived from an EMBL/GenBank/DDBJ whole genome shotgun (WGS) entry which is preliminary data.</text>
</comment>